<gene>
    <name evidence="5" type="ORF">IAA45_11600</name>
</gene>
<accession>A0A9D1WK79</accession>
<dbReference type="PROSITE" id="PS00175">
    <property type="entry name" value="PG_MUTASE"/>
    <property type="match status" value="1"/>
</dbReference>
<feature type="active site" description="Tele-phosphohistidine intermediate" evidence="3">
    <location>
        <position position="8"/>
    </location>
</feature>
<dbReference type="Proteomes" id="UP000886817">
    <property type="component" value="Unassembled WGS sequence"/>
</dbReference>
<dbReference type="SUPFAM" id="SSF53254">
    <property type="entry name" value="Phosphoglycerate mutase-like"/>
    <property type="match status" value="1"/>
</dbReference>
<proteinExistence type="predicted"/>
<dbReference type="GO" id="GO:0005737">
    <property type="term" value="C:cytoplasm"/>
    <property type="evidence" value="ECO:0007669"/>
    <property type="project" value="TreeGrafter"/>
</dbReference>
<dbReference type="EMBL" id="DXEX01000246">
    <property type="protein sequence ID" value="HIX60342.1"/>
    <property type="molecule type" value="Genomic_DNA"/>
</dbReference>
<keyword evidence="1" id="KW-0324">Glycolysis</keyword>
<dbReference type="InterPro" id="IPR029033">
    <property type="entry name" value="His_PPase_superfam"/>
</dbReference>
<evidence type="ECO:0000313" key="5">
    <source>
        <dbReference type="EMBL" id="HIX60342.1"/>
    </source>
</evidence>
<feature type="binding site" evidence="4">
    <location>
        <begin position="7"/>
        <end position="14"/>
    </location>
    <ligand>
        <name>substrate</name>
    </ligand>
</feature>
<protein>
    <submittedName>
        <fullName evidence="5">Histidine phosphatase family protein</fullName>
    </submittedName>
</protein>
<feature type="active site" description="Proton donor/acceptor" evidence="3">
    <location>
        <position position="81"/>
    </location>
</feature>
<dbReference type="InterPro" id="IPR013078">
    <property type="entry name" value="His_Pase_superF_clade-1"/>
</dbReference>
<evidence type="ECO:0000256" key="3">
    <source>
        <dbReference type="PIRSR" id="PIRSR613078-1"/>
    </source>
</evidence>
<comment type="caution">
    <text evidence="5">The sequence shown here is derived from an EMBL/GenBank/DDBJ whole genome shotgun (WGS) entry which is preliminary data.</text>
</comment>
<dbReference type="GO" id="GO:0016791">
    <property type="term" value="F:phosphatase activity"/>
    <property type="evidence" value="ECO:0007669"/>
    <property type="project" value="TreeGrafter"/>
</dbReference>
<evidence type="ECO:0000313" key="6">
    <source>
        <dbReference type="Proteomes" id="UP000886817"/>
    </source>
</evidence>
<organism evidence="5 6">
    <name type="scientific">Candidatus Blautia gallistercoris</name>
    <dbReference type="NCBI Taxonomy" id="2838490"/>
    <lineage>
        <taxon>Bacteria</taxon>
        <taxon>Bacillati</taxon>
        <taxon>Bacillota</taxon>
        <taxon>Clostridia</taxon>
        <taxon>Lachnospirales</taxon>
        <taxon>Lachnospiraceae</taxon>
        <taxon>Blautia</taxon>
    </lineage>
</organism>
<dbReference type="PANTHER" id="PTHR48100">
    <property type="entry name" value="BROAD-SPECIFICITY PHOSPHATASE YOR283W-RELATED"/>
    <property type="match status" value="1"/>
</dbReference>
<dbReference type="Gene3D" id="3.40.50.1240">
    <property type="entry name" value="Phosphoglycerate mutase-like"/>
    <property type="match status" value="1"/>
</dbReference>
<dbReference type="InterPro" id="IPR001345">
    <property type="entry name" value="PG/BPGM_mutase_AS"/>
</dbReference>
<dbReference type="SMART" id="SM00855">
    <property type="entry name" value="PGAM"/>
    <property type="match status" value="1"/>
</dbReference>
<reference evidence="5" key="1">
    <citation type="journal article" date="2021" name="PeerJ">
        <title>Extensive microbial diversity within the chicken gut microbiome revealed by metagenomics and culture.</title>
        <authorList>
            <person name="Gilroy R."/>
            <person name="Ravi A."/>
            <person name="Getino M."/>
            <person name="Pursley I."/>
            <person name="Horton D.L."/>
            <person name="Alikhan N.F."/>
            <person name="Baker D."/>
            <person name="Gharbi K."/>
            <person name="Hall N."/>
            <person name="Watson M."/>
            <person name="Adriaenssens E.M."/>
            <person name="Foster-Nyarko E."/>
            <person name="Jarju S."/>
            <person name="Secka A."/>
            <person name="Antonio M."/>
            <person name="Oren A."/>
            <person name="Chaudhuri R.R."/>
            <person name="La Ragione R."/>
            <person name="Hildebrand F."/>
            <person name="Pallen M.J."/>
        </authorList>
    </citation>
    <scope>NUCLEOTIDE SEQUENCE</scope>
    <source>
        <strain evidence="5">ChiSjej1B19-8411</strain>
    </source>
</reference>
<keyword evidence="2" id="KW-0413">Isomerase</keyword>
<evidence type="ECO:0000256" key="2">
    <source>
        <dbReference type="ARBA" id="ARBA00023235"/>
    </source>
</evidence>
<dbReference type="Pfam" id="PF00300">
    <property type="entry name" value="His_Phos_1"/>
    <property type="match status" value="1"/>
</dbReference>
<reference evidence="5" key="2">
    <citation type="submission" date="2021-04" db="EMBL/GenBank/DDBJ databases">
        <authorList>
            <person name="Gilroy R."/>
        </authorList>
    </citation>
    <scope>NUCLEOTIDE SEQUENCE</scope>
    <source>
        <strain evidence="5">ChiSjej1B19-8411</strain>
    </source>
</reference>
<dbReference type="PANTHER" id="PTHR48100:SF1">
    <property type="entry name" value="HISTIDINE PHOSPHATASE FAMILY PROTEIN-RELATED"/>
    <property type="match status" value="1"/>
</dbReference>
<evidence type="ECO:0000256" key="4">
    <source>
        <dbReference type="PIRSR" id="PIRSR613078-2"/>
    </source>
</evidence>
<dbReference type="CDD" id="cd07067">
    <property type="entry name" value="HP_PGM_like"/>
    <property type="match status" value="1"/>
</dbReference>
<dbReference type="InterPro" id="IPR050275">
    <property type="entry name" value="PGM_Phosphatase"/>
</dbReference>
<feature type="binding site" evidence="4">
    <location>
        <position position="57"/>
    </location>
    <ligand>
        <name>substrate</name>
    </ligand>
</feature>
<sequence>MKLYVVRHGETPWNALKKVQGTADISLNERGRELARVTGEALKEVPFDLAISSPLKRALETARLVLGDREVPIYTDRRIREISFGEMEGTSLLEGAGGKFAETFQMFFRQPENYRPPRGGESLAHVCRRTGEFLDELLNRSEYEESTILITSHGCAVRAMLQRFYRDDLGFWHGKVPPNCSVNIIEAHQGQASLTVEDMVLYNTKK</sequence>
<name>A0A9D1WK79_9FIRM</name>
<evidence type="ECO:0000256" key="1">
    <source>
        <dbReference type="ARBA" id="ARBA00023152"/>
    </source>
</evidence>
<dbReference type="AlphaFoldDB" id="A0A9D1WK79"/>